<evidence type="ECO:0000313" key="3">
    <source>
        <dbReference type="Proteomes" id="UP000639606"/>
    </source>
</evidence>
<protein>
    <submittedName>
        <fullName evidence="2">Uncharacterized protein</fullName>
    </submittedName>
</protein>
<dbReference type="EMBL" id="BMRG01000015">
    <property type="protein sequence ID" value="GGP74792.1"/>
    <property type="molecule type" value="Genomic_DNA"/>
</dbReference>
<sequence length="84" mass="9045">MTMTASRRGDEHSPLPDDAPEADALEQRAPATPVDDIADDGDERSPADLEAFGDEVTTVEANLADVAEQHQVVPMDLDERDDAL</sequence>
<evidence type="ECO:0000313" key="2">
    <source>
        <dbReference type="EMBL" id="GGP74792.1"/>
    </source>
</evidence>
<comment type="caution">
    <text evidence="2">The sequence shown here is derived from an EMBL/GenBank/DDBJ whole genome shotgun (WGS) entry which is preliminary data.</text>
</comment>
<name>A0A918AV07_9PSEU</name>
<accession>A0A918AV07</accession>
<reference evidence="2" key="1">
    <citation type="journal article" date="2014" name="Int. J. Syst. Evol. Microbiol.">
        <title>Complete genome sequence of Corynebacterium casei LMG S-19264T (=DSM 44701T), isolated from a smear-ripened cheese.</title>
        <authorList>
            <consortium name="US DOE Joint Genome Institute (JGI-PGF)"/>
            <person name="Walter F."/>
            <person name="Albersmeier A."/>
            <person name="Kalinowski J."/>
            <person name="Ruckert C."/>
        </authorList>
    </citation>
    <scope>NUCLEOTIDE SEQUENCE</scope>
    <source>
        <strain evidence="2">JCM 3313</strain>
    </source>
</reference>
<dbReference type="Proteomes" id="UP000639606">
    <property type="component" value="Unassembled WGS sequence"/>
</dbReference>
<feature type="region of interest" description="Disordered" evidence="1">
    <location>
        <begin position="1"/>
        <end position="53"/>
    </location>
</feature>
<gene>
    <name evidence="2" type="ORF">GCM10010185_55320</name>
</gene>
<evidence type="ECO:0000256" key="1">
    <source>
        <dbReference type="SAM" id="MobiDB-lite"/>
    </source>
</evidence>
<dbReference type="AlphaFoldDB" id="A0A918AV07"/>
<keyword evidence="3" id="KW-1185">Reference proteome</keyword>
<proteinExistence type="predicted"/>
<organism evidence="2 3">
    <name type="scientific">Saccharothrix coeruleofusca</name>
    <dbReference type="NCBI Taxonomy" id="33919"/>
    <lineage>
        <taxon>Bacteria</taxon>
        <taxon>Bacillati</taxon>
        <taxon>Actinomycetota</taxon>
        <taxon>Actinomycetes</taxon>
        <taxon>Pseudonocardiales</taxon>
        <taxon>Pseudonocardiaceae</taxon>
        <taxon>Saccharothrix</taxon>
    </lineage>
</organism>
<feature type="region of interest" description="Disordered" evidence="1">
    <location>
        <begin position="65"/>
        <end position="84"/>
    </location>
</feature>
<reference evidence="2" key="2">
    <citation type="submission" date="2020-09" db="EMBL/GenBank/DDBJ databases">
        <authorList>
            <person name="Sun Q."/>
            <person name="Ohkuma M."/>
        </authorList>
    </citation>
    <scope>NUCLEOTIDE SEQUENCE</scope>
    <source>
        <strain evidence="2">JCM 3313</strain>
    </source>
</reference>